<dbReference type="EMBL" id="JAGMVJ010000001">
    <property type="protein sequence ID" value="KAH7095364.1"/>
    <property type="molecule type" value="Genomic_DNA"/>
</dbReference>
<comment type="caution">
    <text evidence="1">The sequence shown here is derived from an EMBL/GenBank/DDBJ whole genome shotgun (WGS) entry which is preliminary data.</text>
</comment>
<dbReference type="AlphaFoldDB" id="A0A8K0W4Z4"/>
<sequence>MTVSHHTEEYVSEPTQKNHIWTTKSHGSLDYVALVTVLAISSGDHCCESVRHAQAQSQIGPNGLCHFNFRLPRVLRDIWRLESTEATLDFHRRTRGSSACSSQLYCPNTRSRLAAQSRIDTRCKRQREEHRESRCLLCFPAAVNIDAAYVDATQRVASALAHLDRPSIRVAEHVGPWRHTPRATRVSGSTRSEVSLAKIESRLHGAHALSGQLPRCSSHISTSA</sequence>
<evidence type="ECO:0000313" key="1">
    <source>
        <dbReference type="EMBL" id="KAH7095364.1"/>
    </source>
</evidence>
<organism evidence="1 2">
    <name type="scientific">Paraphoma chrysanthemicola</name>
    <dbReference type="NCBI Taxonomy" id="798071"/>
    <lineage>
        <taxon>Eukaryota</taxon>
        <taxon>Fungi</taxon>
        <taxon>Dikarya</taxon>
        <taxon>Ascomycota</taxon>
        <taxon>Pezizomycotina</taxon>
        <taxon>Dothideomycetes</taxon>
        <taxon>Pleosporomycetidae</taxon>
        <taxon>Pleosporales</taxon>
        <taxon>Pleosporineae</taxon>
        <taxon>Phaeosphaeriaceae</taxon>
        <taxon>Paraphoma</taxon>
    </lineage>
</organism>
<name>A0A8K0W4Z4_9PLEO</name>
<protein>
    <submittedName>
        <fullName evidence="1">Uncharacterized protein</fullName>
    </submittedName>
</protein>
<gene>
    <name evidence="1" type="ORF">FB567DRAFT_27648</name>
</gene>
<evidence type="ECO:0000313" key="2">
    <source>
        <dbReference type="Proteomes" id="UP000813461"/>
    </source>
</evidence>
<proteinExistence type="predicted"/>
<accession>A0A8K0W4Z4</accession>
<keyword evidence="2" id="KW-1185">Reference proteome</keyword>
<dbReference type="Proteomes" id="UP000813461">
    <property type="component" value="Unassembled WGS sequence"/>
</dbReference>
<reference evidence="1" key="1">
    <citation type="journal article" date="2021" name="Nat. Commun.">
        <title>Genetic determinants of endophytism in the Arabidopsis root mycobiome.</title>
        <authorList>
            <person name="Mesny F."/>
            <person name="Miyauchi S."/>
            <person name="Thiergart T."/>
            <person name="Pickel B."/>
            <person name="Atanasova L."/>
            <person name="Karlsson M."/>
            <person name="Huettel B."/>
            <person name="Barry K.W."/>
            <person name="Haridas S."/>
            <person name="Chen C."/>
            <person name="Bauer D."/>
            <person name="Andreopoulos W."/>
            <person name="Pangilinan J."/>
            <person name="LaButti K."/>
            <person name="Riley R."/>
            <person name="Lipzen A."/>
            <person name="Clum A."/>
            <person name="Drula E."/>
            <person name="Henrissat B."/>
            <person name="Kohler A."/>
            <person name="Grigoriev I.V."/>
            <person name="Martin F.M."/>
            <person name="Hacquard S."/>
        </authorList>
    </citation>
    <scope>NUCLEOTIDE SEQUENCE</scope>
    <source>
        <strain evidence="1">MPI-SDFR-AT-0120</strain>
    </source>
</reference>